<keyword evidence="1" id="KW-0472">Membrane</keyword>
<name>A0A1R3KMP5_9ROSI</name>
<sequence>MAKPEPLPLCERVSCKSIIERSLNVIIFCLYLCLVSYRLNSLNNHGYIWLLAFLCELWFTFDWLLKLITWWNPVEHKTYPENLFP</sequence>
<feature type="transmembrane region" description="Helical" evidence="1">
    <location>
        <begin position="46"/>
        <end position="65"/>
    </location>
</feature>
<dbReference type="PANTHER" id="PTHR13301">
    <property type="entry name" value="X-BOX TRANSCRIPTION FACTOR-RELATED"/>
    <property type="match status" value="1"/>
</dbReference>
<protein>
    <submittedName>
        <fullName evidence="2">Cellulose synthase-like protein H1-like protein</fullName>
    </submittedName>
</protein>
<organism evidence="2 3">
    <name type="scientific">Corchorus olitorius</name>
    <dbReference type="NCBI Taxonomy" id="93759"/>
    <lineage>
        <taxon>Eukaryota</taxon>
        <taxon>Viridiplantae</taxon>
        <taxon>Streptophyta</taxon>
        <taxon>Embryophyta</taxon>
        <taxon>Tracheophyta</taxon>
        <taxon>Spermatophyta</taxon>
        <taxon>Magnoliopsida</taxon>
        <taxon>eudicotyledons</taxon>
        <taxon>Gunneridae</taxon>
        <taxon>Pentapetalae</taxon>
        <taxon>rosids</taxon>
        <taxon>malvids</taxon>
        <taxon>Malvales</taxon>
        <taxon>Malvaceae</taxon>
        <taxon>Grewioideae</taxon>
        <taxon>Apeibeae</taxon>
        <taxon>Corchorus</taxon>
    </lineage>
</organism>
<keyword evidence="1" id="KW-0812">Transmembrane</keyword>
<dbReference type="AlphaFoldDB" id="A0A1R3KMP5"/>
<accession>A0A1R3KMP5</accession>
<evidence type="ECO:0000256" key="1">
    <source>
        <dbReference type="SAM" id="Phobius"/>
    </source>
</evidence>
<dbReference type="EMBL" id="AWUE01012784">
    <property type="protein sequence ID" value="OMP08329.1"/>
    <property type="molecule type" value="Genomic_DNA"/>
</dbReference>
<dbReference type="STRING" id="93759.A0A1R3KMP5"/>
<dbReference type="OrthoDB" id="1422631at2759"/>
<comment type="caution">
    <text evidence="2">The sequence shown here is derived from an EMBL/GenBank/DDBJ whole genome shotgun (WGS) entry which is preliminary data.</text>
</comment>
<proteinExistence type="predicted"/>
<gene>
    <name evidence="2" type="ORF">COLO4_06578</name>
</gene>
<dbReference type="Proteomes" id="UP000187203">
    <property type="component" value="Unassembled WGS sequence"/>
</dbReference>
<evidence type="ECO:0000313" key="2">
    <source>
        <dbReference type="EMBL" id="OMP08329.1"/>
    </source>
</evidence>
<feature type="non-terminal residue" evidence="2">
    <location>
        <position position="85"/>
    </location>
</feature>
<feature type="transmembrane region" description="Helical" evidence="1">
    <location>
        <begin position="21"/>
        <end position="40"/>
    </location>
</feature>
<evidence type="ECO:0000313" key="3">
    <source>
        <dbReference type="Proteomes" id="UP000187203"/>
    </source>
</evidence>
<keyword evidence="3" id="KW-1185">Reference proteome</keyword>
<reference evidence="3" key="1">
    <citation type="submission" date="2013-09" db="EMBL/GenBank/DDBJ databases">
        <title>Corchorus olitorius genome sequencing.</title>
        <authorList>
            <person name="Alam M."/>
            <person name="Haque M.S."/>
            <person name="Islam M.S."/>
            <person name="Emdad E.M."/>
            <person name="Islam M.M."/>
            <person name="Ahmed B."/>
            <person name="Halim A."/>
            <person name="Hossen Q.M.M."/>
            <person name="Hossain M.Z."/>
            <person name="Ahmed R."/>
            <person name="Khan M.M."/>
            <person name="Islam R."/>
            <person name="Rashid M.M."/>
            <person name="Khan S.A."/>
            <person name="Rahman M.S."/>
            <person name="Alam M."/>
            <person name="Yahiya A.S."/>
            <person name="Khan M.S."/>
            <person name="Azam M.S."/>
            <person name="Haque T."/>
            <person name="Lashkar M.Z.H."/>
            <person name="Akhand A.I."/>
            <person name="Morshed G."/>
            <person name="Roy S."/>
            <person name="Uddin K.S."/>
            <person name="Rabeya T."/>
            <person name="Hossain A.S."/>
            <person name="Chowdhury A."/>
            <person name="Snigdha A.R."/>
            <person name="Mortoza M.S."/>
            <person name="Matin S.A."/>
            <person name="Hoque S.M.E."/>
            <person name="Islam M.K."/>
            <person name="Roy D.K."/>
            <person name="Haider R."/>
            <person name="Moosa M.M."/>
            <person name="Elias S.M."/>
            <person name="Hasan A.M."/>
            <person name="Jahan S."/>
            <person name="Shafiuddin M."/>
            <person name="Mahmood N."/>
            <person name="Shommy N.S."/>
        </authorList>
    </citation>
    <scope>NUCLEOTIDE SEQUENCE [LARGE SCALE GENOMIC DNA]</scope>
    <source>
        <strain evidence="3">cv. O-4</strain>
    </source>
</reference>
<keyword evidence="1" id="KW-1133">Transmembrane helix</keyword>